<evidence type="ECO:0008006" key="3">
    <source>
        <dbReference type="Google" id="ProtNLM"/>
    </source>
</evidence>
<dbReference type="AlphaFoldDB" id="A0A4R4V0N8"/>
<dbReference type="Gene3D" id="3.10.450.50">
    <property type="match status" value="1"/>
</dbReference>
<dbReference type="SUPFAM" id="SSF103642">
    <property type="entry name" value="Sec-C motif"/>
    <property type="match status" value="1"/>
</dbReference>
<dbReference type="InterPro" id="IPR004027">
    <property type="entry name" value="SEC_C_motif"/>
</dbReference>
<dbReference type="OrthoDB" id="3343588at2"/>
<proteinExistence type="predicted"/>
<protein>
    <recommendedName>
        <fullName evidence="3">SEC-C motif-containing protein</fullName>
    </recommendedName>
</protein>
<keyword evidence="2" id="KW-1185">Reference proteome</keyword>
<name>A0A4R4V0N8_9PSEU</name>
<gene>
    <name evidence="1" type="ORF">E1161_02865</name>
</gene>
<evidence type="ECO:0000313" key="2">
    <source>
        <dbReference type="Proteomes" id="UP000294744"/>
    </source>
</evidence>
<dbReference type="Pfam" id="PF02810">
    <property type="entry name" value="SEC-C"/>
    <property type="match status" value="1"/>
</dbReference>
<accession>A0A4R4V0N8</accession>
<organism evidence="1 2">
    <name type="scientific">Saccharopolyspora aridisoli</name>
    <dbReference type="NCBI Taxonomy" id="2530385"/>
    <lineage>
        <taxon>Bacteria</taxon>
        <taxon>Bacillati</taxon>
        <taxon>Actinomycetota</taxon>
        <taxon>Actinomycetes</taxon>
        <taxon>Pseudonocardiales</taxon>
        <taxon>Pseudonocardiaceae</taxon>
        <taxon>Saccharopolyspora</taxon>
    </lineage>
</organism>
<dbReference type="Proteomes" id="UP000294744">
    <property type="component" value="Unassembled WGS sequence"/>
</dbReference>
<sequence>MTDSANLHVQYAAALEEDAAVSDNPCVELVQAAEHWHAAGEHEREHSALTRAFDLDEDAGPLSGRGAYTSYLLTHGRADEAAPLLEELRRKPSKVAMTYMDIHVGYATTGDIPEGLRWLNAGATHIVPSLDELLEPTDQGFDLLLERWQTRKDSGLPADAMDEFLQRCLDHGEEVREENQPLSGTGGDLAGLVDEEGNLSLTLYPLPLWSAEEFDRSVREHPEWWNEGTSHEDYRRAVQRELGEIASGACLVPTTVATVEEFAATCGVDPRDPETPDDFVFEEAHAGRYLPWPPGRNDTCWCGSGRKYKKCCGAPGFA</sequence>
<reference evidence="1 2" key="1">
    <citation type="submission" date="2019-03" db="EMBL/GenBank/DDBJ databases">
        <title>Draft genome sequences of novel Actinobacteria.</title>
        <authorList>
            <person name="Sahin N."/>
            <person name="Ay H."/>
            <person name="Saygin H."/>
        </authorList>
    </citation>
    <scope>NUCLEOTIDE SEQUENCE [LARGE SCALE GENOMIC DNA]</scope>
    <source>
        <strain evidence="1 2">16K404</strain>
    </source>
</reference>
<evidence type="ECO:0000313" key="1">
    <source>
        <dbReference type="EMBL" id="TDC95752.1"/>
    </source>
</evidence>
<dbReference type="RefSeq" id="WP_132619274.1">
    <property type="nucleotide sequence ID" value="NZ_SMKV01000003.1"/>
</dbReference>
<dbReference type="EMBL" id="SMKV01000003">
    <property type="protein sequence ID" value="TDC95752.1"/>
    <property type="molecule type" value="Genomic_DNA"/>
</dbReference>
<comment type="caution">
    <text evidence="1">The sequence shown here is derived from an EMBL/GenBank/DDBJ whole genome shotgun (WGS) entry which is preliminary data.</text>
</comment>